<dbReference type="EMBL" id="WNHB01000010">
    <property type="protein sequence ID" value="MTT31902.1"/>
    <property type="molecule type" value="Genomic_DNA"/>
</dbReference>
<dbReference type="OrthoDB" id="5637at2"/>
<evidence type="ECO:0000313" key="3">
    <source>
        <dbReference type="EMBL" id="MTT31902.1"/>
    </source>
</evidence>
<feature type="domain" description="Deacetylase PdaC" evidence="2">
    <location>
        <begin position="59"/>
        <end position="146"/>
    </location>
</feature>
<proteinExistence type="predicted"/>
<dbReference type="Pfam" id="PF11738">
    <property type="entry name" value="DUF3298"/>
    <property type="match status" value="1"/>
</dbReference>
<dbReference type="InterPro" id="IPR021729">
    <property type="entry name" value="DUF3298"/>
</dbReference>
<comment type="caution">
    <text evidence="3">The sequence shown here is derived from an EMBL/GenBank/DDBJ whole genome shotgun (WGS) entry which is preliminary data.</text>
</comment>
<reference evidence="3 4" key="1">
    <citation type="submission" date="2019-11" db="EMBL/GenBank/DDBJ databases">
        <title>Terrilactibacillus tamarindus sp. nov. BCM23-1 isolated from bark of Tamarindus indica.</title>
        <authorList>
            <person name="Kingkaew E."/>
            <person name="Tanasupawat S."/>
        </authorList>
    </citation>
    <scope>NUCLEOTIDE SEQUENCE [LARGE SCALE GENOMIC DNA]</scope>
    <source>
        <strain evidence="3 4">BCM23-1</strain>
    </source>
</reference>
<gene>
    <name evidence="3" type="ORF">GMB86_07755</name>
</gene>
<evidence type="ECO:0000259" key="1">
    <source>
        <dbReference type="Pfam" id="PF11738"/>
    </source>
</evidence>
<dbReference type="Gene3D" id="3.30.565.40">
    <property type="entry name" value="Fervidobacterium nodosum Rt17-B1 like"/>
    <property type="match status" value="1"/>
</dbReference>
<dbReference type="InterPro" id="IPR025303">
    <property type="entry name" value="PdaC"/>
</dbReference>
<dbReference type="AlphaFoldDB" id="A0A6N8CP55"/>
<protein>
    <submittedName>
        <fullName evidence="3">DUF4163 domain-containing protein</fullName>
    </submittedName>
</protein>
<evidence type="ECO:0000259" key="2">
    <source>
        <dbReference type="Pfam" id="PF13739"/>
    </source>
</evidence>
<dbReference type="Proteomes" id="UP000440978">
    <property type="component" value="Unassembled WGS sequence"/>
</dbReference>
<organism evidence="3 4">
    <name type="scientific">Terrilactibacillus tamarindi</name>
    <dbReference type="NCBI Taxonomy" id="2599694"/>
    <lineage>
        <taxon>Bacteria</taxon>
        <taxon>Bacillati</taxon>
        <taxon>Bacillota</taxon>
        <taxon>Bacilli</taxon>
        <taxon>Bacillales</taxon>
        <taxon>Bacillaceae</taxon>
        <taxon>Terrilactibacillus</taxon>
    </lineage>
</organism>
<dbReference type="Gene3D" id="3.90.640.20">
    <property type="entry name" value="Heat-shock cognate protein, ATPase"/>
    <property type="match status" value="1"/>
</dbReference>
<dbReference type="InterPro" id="IPR037126">
    <property type="entry name" value="PdaC/RsiV-like_sf"/>
</dbReference>
<name>A0A6N8CP55_9BACI</name>
<accession>A0A6N8CP55</accession>
<keyword evidence="4" id="KW-1185">Reference proteome</keyword>
<sequence>MSYNVRKDVALMCHKSKQRRLVLCITLSMLFLFMVFCPLNQSKAARTNAVVIKIKELANDIQYPVITAGIKNKNVKNKINQSFLNHAKRIKKEDEKVKEQYEHDKLIGIPGPYYAMTKPIIRYNQDHRLSVSFLDSTFTGGAHGNTYEEVYNYNTNNGKRYHLDDIVRTPKQVDKVNRYIKKQLIELKESGRYDIFLDEFKGIDTKKDQFYFYKDGFVMVFQLYQIAPYSNGIIHMKVPYSVLQD</sequence>
<dbReference type="Pfam" id="PF13739">
    <property type="entry name" value="PdaC"/>
    <property type="match status" value="1"/>
</dbReference>
<evidence type="ECO:0000313" key="4">
    <source>
        <dbReference type="Proteomes" id="UP000440978"/>
    </source>
</evidence>
<feature type="domain" description="DUF3298" evidence="1">
    <location>
        <begin position="165"/>
        <end position="241"/>
    </location>
</feature>